<proteinExistence type="predicted"/>
<dbReference type="InterPro" id="IPR029058">
    <property type="entry name" value="AB_hydrolase_fold"/>
</dbReference>
<dbReference type="InterPro" id="IPR050266">
    <property type="entry name" value="AB_hydrolase_sf"/>
</dbReference>
<evidence type="ECO:0000313" key="3">
    <source>
        <dbReference type="EMBL" id="SDB17401.1"/>
    </source>
</evidence>
<dbReference type="ESTHER" id="eubox-a0a1g6b9w2">
    <property type="family name" value="Zearalenone-hydrolase-fam2"/>
</dbReference>
<organism evidence="3 4">
    <name type="scientific">Eubacterium oxidoreducens</name>
    <dbReference type="NCBI Taxonomy" id="1732"/>
    <lineage>
        <taxon>Bacteria</taxon>
        <taxon>Bacillati</taxon>
        <taxon>Bacillota</taxon>
        <taxon>Clostridia</taxon>
        <taxon>Eubacteriales</taxon>
        <taxon>Eubacteriaceae</taxon>
        <taxon>Eubacterium</taxon>
    </lineage>
</organism>
<dbReference type="EMBL" id="FMXR01000009">
    <property type="protein sequence ID" value="SDB17401.1"/>
    <property type="molecule type" value="Genomic_DNA"/>
</dbReference>
<dbReference type="PANTHER" id="PTHR43798">
    <property type="entry name" value="MONOACYLGLYCEROL LIPASE"/>
    <property type="match status" value="1"/>
</dbReference>
<dbReference type="Pfam" id="PF12697">
    <property type="entry name" value="Abhydrolase_6"/>
    <property type="match status" value="1"/>
</dbReference>
<protein>
    <submittedName>
        <fullName evidence="3">Pimeloyl-ACP methyl ester carboxylesterase</fullName>
    </submittedName>
</protein>
<reference evidence="3 4" key="1">
    <citation type="submission" date="2016-10" db="EMBL/GenBank/DDBJ databases">
        <authorList>
            <person name="de Groot N.N."/>
        </authorList>
    </citation>
    <scope>NUCLEOTIDE SEQUENCE [LARGE SCALE GENOMIC DNA]</scope>
    <source>
        <strain evidence="3 4">DSM 3217</strain>
    </source>
</reference>
<dbReference type="PANTHER" id="PTHR43798:SF33">
    <property type="entry name" value="HYDROLASE, PUTATIVE (AFU_ORTHOLOGUE AFUA_2G14860)-RELATED"/>
    <property type="match status" value="1"/>
</dbReference>
<keyword evidence="1" id="KW-1133">Transmembrane helix</keyword>
<dbReference type="RefSeq" id="WP_090173383.1">
    <property type="nucleotide sequence ID" value="NZ_FMXR01000009.1"/>
</dbReference>
<evidence type="ECO:0000313" key="4">
    <source>
        <dbReference type="Proteomes" id="UP000199228"/>
    </source>
</evidence>
<dbReference type="Proteomes" id="UP000199228">
    <property type="component" value="Unassembled WGS sequence"/>
</dbReference>
<keyword evidence="1" id="KW-0812">Transmembrane</keyword>
<keyword evidence="1" id="KW-0472">Membrane</keyword>
<gene>
    <name evidence="3" type="ORF">SAMN02910417_01268</name>
</gene>
<accession>A0A1G6B9W2</accession>
<dbReference type="SUPFAM" id="SSF53474">
    <property type="entry name" value="alpha/beta-Hydrolases"/>
    <property type="match status" value="1"/>
</dbReference>
<dbReference type="InterPro" id="IPR000073">
    <property type="entry name" value="AB_hydrolase_1"/>
</dbReference>
<evidence type="ECO:0000256" key="1">
    <source>
        <dbReference type="SAM" id="Phobius"/>
    </source>
</evidence>
<name>A0A1G6B9W2_EUBOX</name>
<dbReference type="OrthoDB" id="9775557at2"/>
<dbReference type="STRING" id="1732.SAMN02910417_01268"/>
<dbReference type="GO" id="GO:0016020">
    <property type="term" value="C:membrane"/>
    <property type="evidence" value="ECO:0007669"/>
    <property type="project" value="TreeGrafter"/>
</dbReference>
<feature type="transmembrane region" description="Helical" evidence="1">
    <location>
        <begin position="7"/>
        <end position="27"/>
    </location>
</feature>
<sequence>MKKVVRFLLILICALVLILCGLIIYVATYKNPADKELVEAGIVEKQVQVGSVTFNYAEGPDNGPALVLLHAQLLDWYTYSAVLPELSKGFHVYAIDYPGHGKTIVPEGYVMSAENIGNDLGRFIDEVIGTEVYVTGNSSGGLLATYLAANRGDVVKAVILEDPPLFSSEYPAVKTTVANKAFTQSHNALESEDYDGDYLMYWIDNSKQFFATYVFPGAEKLIKGMVTIYRTFHSDEPLEIAFMPVSVQEMLRGLDYYDPTFGAAFYDGTWNEDFDHEEALKKIDCPVLLIQANTGYLADGTLDGAMSKEMAEVAMDCLSDGKYLYVDSGHVTNLEVPDQFIAIVEDFFLEVENG</sequence>
<evidence type="ECO:0000259" key="2">
    <source>
        <dbReference type="Pfam" id="PF12697"/>
    </source>
</evidence>
<dbReference type="Gene3D" id="3.40.50.1820">
    <property type="entry name" value="alpha/beta hydrolase"/>
    <property type="match status" value="1"/>
</dbReference>
<dbReference type="AlphaFoldDB" id="A0A1G6B9W2"/>
<feature type="domain" description="AB hydrolase-1" evidence="2">
    <location>
        <begin position="66"/>
        <end position="342"/>
    </location>
</feature>
<keyword evidence="4" id="KW-1185">Reference proteome</keyword>